<accession>A0A517MBW4</accession>
<dbReference type="NCBIfam" id="NF047558">
    <property type="entry name" value="TPR_END_plus"/>
    <property type="match status" value="1"/>
</dbReference>
<feature type="repeat" description="TPR" evidence="1">
    <location>
        <begin position="126"/>
        <end position="159"/>
    </location>
</feature>
<dbReference type="Gene3D" id="1.25.40.10">
    <property type="entry name" value="Tetratricopeptide repeat domain"/>
    <property type="match status" value="1"/>
</dbReference>
<gene>
    <name evidence="2" type="ORF">FF011L_11270</name>
</gene>
<dbReference type="AlphaFoldDB" id="A0A517MBW4"/>
<keyword evidence="3" id="KW-1185">Reference proteome</keyword>
<proteinExistence type="predicted"/>
<evidence type="ECO:0000313" key="3">
    <source>
        <dbReference type="Proteomes" id="UP000320672"/>
    </source>
</evidence>
<keyword evidence="1" id="KW-0802">TPR repeat</keyword>
<organism evidence="2 3">
    <name type="scientific">Roseimaritima multifibrata</name>
    <dbReference type="NCBI Taxonomy" id="1930274"/>
    <lineage>
        <taxon>Bacteria</taxon>
        <taxon>Pseudomonadati</taxon>
        <taxon>Planctomycetota</taxon>
        <taxon>Planctomycetia</taxon>
        <taxon>Pirellulales</taxon>
        <taxon>Pirellulaceae</taxon>
        <taxon>Roseimaritima</taxon>
    </lineage>
</organism>
<reference evidence="2 3" key="1">
    <citation type="submission" date="2019-02" db="EMBL/GenBank/DDBJ databases">
        <title>Deep-cultivation of Planctomycetes and their phenomic and genomic characterization uncovers novel biology.</title>
        <authorList>
            <person name="Wiegand S."/>
            <person name="Jogler M."/>
            <person name="Boedeker C."/>
            <person name="Pinto D."/>
            <person name="Vollmers J."/>
            <person name="Rivas-Marin E."/>
            <person name="Kohn T."/>
            <person name="Peeters S.H."/>
            <person name="Heuer A."/>
            <person name="Rast P."/>
            <person name="Oberbeckmann S."/>
            <person name="Bunk B."/>
            <person name="Jeske O."/>
            <person name="Meyerdierks A."/>
            <person name="Storesund J.E."/>
            <person name="Kallscheuer N."/>
            <person name="Luecker S."/>
            <person name="Lage O.M."/>
            <person name="Pohl T."/>
            <person name="Merkel B.J."/>
            <person name="Hornburger P."/>
            <person name="Mueller R.-W."/>
            <person name="Bruemmer F."/>
            <person name="Labrenz M."/>
            <person name="Spormann A.M."/>
            <person name="Op den Camp H."/>
            <person name="Overmann J."/>
            <person name="Amann R."/>
            <person name="Jetten M.S.M."/>
            <person name="Mascher T."/>
            <person name="Medema M.H."/>
            <person name="Devos D.P."/>
            <person name="Kaster A.-K."/>
            <person name="Ovreas L."/>
            <person name="Rohde M."/>
            <person name="Galperin M.Y."/>
            <person name="Jogler C."/>
        </authorList>
    </citation>
    <scope>NUCLEOTIDE SEQUENCE [LARGE SCALE GENOMIC DNA]</scope>
    <source>
        <strain evidence="2 3">FF011L</strain>
    </source>
</reference>
<protein>
    <submittedName>
        <fullName evidence="2">Tetratricopeptide repeat protein</fullName>
    </submittedName>
</protein>
<dbReference type="InterPro" id="IPR011990">
    <property type="entry name" value="TPR-like_helical_dom_sf"/>
</dbReference>
<dbReference type="Pfam" id="PF13181">
    <property type="entry name" value="TPR_8"/>
    <property type="match status" value="1"/>
</dbReference>
<dbReference type="SUPFAM" id="SSF48452">
    <property type="entry name" value="TPR-like"/>
    <property type="match status" value="1"/>
</dbReference>
<dbReference type="InterPro" id="IPR019734">
    <property type="entry name" value="TPR_rpt"/>
</dbReference>
<dbReference type="EMBL" id="CP036262">
    <property type="protein sequence ID" value="QDS92384.1"/>
    <property type="molecule type" value="Genomic_DNA"/>
</dbReference>
<dbReference type="RefSeq" id="WP_145350645.1">
    <property type="nucleotide sequence ID" value="NZ_CP036262.1"/>
</dbReference>
<dbReference type="Pfam" id="PF13432">
    <property type="entry name" value="TPR_16"/>
    <property type="match status" value="1"/>
</dbReference>
<evidence type="ECO:0000256" key="1">
    <source>
        <dbReference type="PROSITE-ProRule" id="PRU00339"/>
    </source>
</evidence>
<dbReference type="KEGG" id="rml:FF011L_11270"/>
<dbReference type="OrthoDB" id="264557at2"/>
<evidence type="ECO:0000313" key="2">
    <source>
        <dbReference type="EMBL" id="QDS92384.1"/>
    </source>
</evidence>
<sequence>MNDNRFQGRRQLETAEGYLQLITSVASKWGLRRSLRDRLAIKALRIAGNSPVDSGHAWRRLFVMGQALRILRKYRAASRHLLRAAQLEPKRSEIWVALAWSLRRSGRLQNAVTAVTRGLYYTPDSPGLHFNLACYLAQQGETDEAVTELEWALDLDPELRRKVDAERDFDPIRFDPAFQVINQYVI</sequence>
<dbReference type="SMART" id="SM00028">
    <property type="entry name" value="TPR"/>
    <property type="match status" value="3"/>
</dbReference>
<dbReference type="Proteomes" id="UP000320672">
    <property type="component" value="Chromosome"/>
</dbReference>
<dbReference type="PROSITE" id="PS50005">
    <property type="entry name" value="TPR"/>
    <property type="match status" value="1"/>
</dbReference>
<name>A0A517MBW4_9BACT</name>